<comment type="caution">
    <text evidence="3">Lacks conserved residue(s) required for the propagation of feature annotation.</text>
</comment>
<dbReference type="InterPro" id="IPR007085">
    <property type="entry name" value="DNA/pantothenate-metab_flavo_C"/>
</dbReference>
<dbReference type="InterPro" id="IPR036551">
    <property type="entry name" value="Flavin_trans-like"/>
</dbReference>
<dbReference type="Gene3D" id="3.40.50.1950">
    <property type="entry name" value="Flavin prenyltransferase-like"/>
    <property type="match status" value="1"/>
</dbReference>
<dbReference type="AlphaFoldDB" id="A0AAJ6B1R4"/>
<protein>
    <recommendedName>
        <fullName evidence="3">Coenzyme A biosynthesis bifunctional protein CoaBC</fullName>
    </recommendedName>
    <alternativeName>
        <fullName evidence="3">DNA/pantothenate metabolism flavoprotein</fullName>
    </alternativeName>
    <alternativeName>
        <fullName evidence="3">Phosphopantothenoylcysteine synthetase/decarboxylase</fullName>
        <shortName evidence="3">PPCS-PPCDC</shortName>
    </alternativeName>
    <domain>
        <recommendedName>
            <fullName evidence="3">Phosphopantothenoylcysteine decarboxylase</fullName>
            <shortName evidence="3">PPC decarboxylase</shortName>
            <shortName evidence="3">PPC-DC</shortName>
            <ecNumber evidence="3">4.1.1.36</ecNumber>
        </recommendedName>
        <alternativeName>
            <fullName evidence="3">CoaC</fullName>
        </alternativeName>
    </domain>
    <domain>
        <recommendedName>
            <fullName evidence="3">Phosphopantothenate--cysteine ligase</fullName>
            <ecNumber evidence="3">6.3.2.5</ecNumber>
        </recommendedName>
        <alternativeName>
            <fullName evidence="3">CoaB</fullName>
        </alternativeName>
        <alternativeName>
            <fullName evidence="3">Phosphopantothenoylcysteine synthetase</fullName>
            <shortName evidence="3">PPC synthetase</shortName>
            <shortName evidence="3">PPC-S</shortName>
        </alternativeName>
    </domain>
</protein>
<evidence type="ECO:0000256" key="4">
    <source>
        <dbReference type="RuleBase" id="RU364078"/>
    </source>
</evidence>
<dbReference type="PANTHER" id="PTHR14359:SF6">
    <property type="entry name" value="PHOSPHOPANTOTHENOYLCYSTEINE DECARBOXYLASE"/>
    <property type="match status" value="1"/>
</dbReference>
<comment type="function">
    <text evidence="4">Catalyzes two steps in the biosynthesis of coenzyme A. In the first step cysteine is conjugated to 4'-phosphopantothenate to form 4-phosphopantothenoylcysteine, in the latter compound is decarboxylated to form 4'-phosphopantotheine.</text>
</comment>
<feature type="binding site" evidence="3">
    <location>
        <begin position="309"/>
        <end position="312"/>
    </location>
    <ligand>
        <name>CTP</name>
        <dbReference type="ChEBI" id="CHEBI:37563"/>
    </ligand>
</feature>
<keyword evidence="2 3" id="KW-0456">Lyase</keyword>
<dbReference type="Proteomes" id="UP001217476">
    <property type="component" value="Chromosome"/>
</dbReference>
<sequence length="404" mass="42022">MSLRDKQILLIVSGGIAAYKTPDLVRRLREQGARVRCVMTDAARNFITPTSLAAVSGTPVATDLFEPIAGADVGHIRIAREADLIIVAPATADFMARMALGLSNDLATSILLARSGPVLIAPAMNPKMWDHAATQRNAATLKADGVLFVGPETGEMAESGEAGLGRMAEPMTIVEAARLALGSKSQRLAGLSFFVTSGPTEEPIDPVRFISNRSSGKQGHAIAAALAREGASVTLISGPSALPPPQDVAVVAVQTAAEMMEAATTALPVDGAVFVAAVADWRAATVATSKLKKQGGDDEQLSISLVRNPDILATIGHHEQRPRLVVGFAAETDALIDNAQAKLRSKGADWILANDVSTAGGVFGGDHNHVHLVAGDGVTDLGAGTKQDIAERIIARIAGFFDRA</sequence>
<feature type="binding site" evidence="3">
    <location>
        <position position="290"/>
    </location>
    <ligand>
        <name>CTP</name>
        <dbReference type="ChEBI" id="CHEBI:37563"/>
    </ligand>
</feature>
<name>A0AAJ6B1R4_9HYPH</name>
<dbReference type="SUPFAM" id="SSF52507">
    <property type="entry name" value="Homo-oligomeric flavin-containing Cys decarboxylases, HFCD"/>
    <property type="match status" value="1"/>
</dbReference>
<dbReference type="InterPro" id="IPR003382">
    <property type="entry name" value="Flavoprotein"/>
</dbReference>
<dbReference type="SUPFAM" id="SSF102645">
    <property type="entry name" value="CoaB-like"/>
    <property type="match status" value="1"/>
</dbReference>
<feature type="binding site" evidence="3">
    <location>
        <position position="280"/>
    </location>
    <ligand>
        <name>CTP</name>
        <dbReference type="ChEBI" id="CHEBI:37563"/>
    </ligand>
</feature>
<comment type="pathway">
    <text evidence="3 4">Cofactor biosynthesis; coenzyme A biosynthesis; CoA from (R)-pantothenate: step 3/5.</text>
</comment>
<evidence type="ECO:0000313" key="7">
    <source>
        <dbReference type="EMBL" id="WEK06562.1"/>
    </source>
</evidence>
<dbReference type="GO" id="GO:0015937">
    <property type="term" value="P:coenzyme A biosynthetic process"/>
    <property type="evidence" value="ECO:0007669"/>
    <property type="project" value="UniProtKB-UniRule"/>
</dbReference>
<dbReference type="GO" id="GO:0010181">
    <property type="term" value="F:FMN binding"/>
    <property type="evidence" value="ECO:0007669"/>
    <property type="project" value="UniProtKB-UniRule"/>
</dbReference>
<dbReference type="Pfam" id="PF02441">
    <property type="entry name" value="Flavoprotein"/>
    <property type="match status" value="1"/>
</dbReference>
<comment type="catalytic activity">
    <reaction evidence="3 4">
        <text>N-[(R)-4-phosphopantothenoyl]-L-cysteine + H(+) = (R)-4'-phosphopantetheine + CO2</text>
        <dbReference type="Rhea" id="RHEA:16793"/>
        <dbReference type="ChEBI" id="CHEBI:15378"/>
        <dbReference type="ChEBI" id="CHEBI:16526"/>
        <dbReference type="ChEBI" id="CHEBI:59458"/>
        <dbReference type="ChEBI" id="CHEBI:61723"/>
        <dbReference type="EC" id="4.1.1.36"/>
    </reaction>
</comment>
<dbReference type="Gene3D" id="3.40.50.10300">
    <property type="entry name" value="CoaB-like"/>
    <property type="match status" value="1"/>
</dbReference>
<feature type="domain" description="Flavoprotein" evidence="5">
    <location>
        <begin position="6"/>
        <end position="177"/>
    </location>
</feature>
<evidence type="ECO:0000259" key="5">
    <source>
        <dbReference type="Pfam" id="PF02441"/>
    </source>
</evidence>
<gene>
    <name evidence="3 7" type="primary">coaBC</name>
    <name evidence="7" type="ORF">P0Y65_10060</name>
</gene>
<dbReference type="EMBL" id="CP119312">
    <property type="protein sequence ID" value="WEK06562.1"/>
    <property type="molecule type" value="Genomic_DNA"/>
</dbReference>
<comment type="catalytic activity">
    <reaction evidence="3 4">
        <text>(R)-4'-phosphopantothenate + L-cysteine + CTP = N-[(R)-4-phosphopantothenoyl]-L-cysteine + CMP + diphosphate + H(+)</text>
        <dbReference type="Rhea" id="RHEA:19397"/>
        <dbReference type="ChEBI" id="CHEBI:10986"/>
        <dbReference type="ChEBI" id="CHEBI:15378"/>
        <dbReference type="ChEBI" id="CHEBI:33019"/>
        <dbReference type="ChEBI" id="CHEBI:35235"/>
        <dbReference type="ChEBI" id="CHEBI:37563"/>
        <dbReference type="ChEBI" id="CHEBI:59458"/>
        <dbReference type="ChEBI" id="CHEBI:60377"/>
        <dbReference type="EC" id="6.3.2.5"/>
    </reaction>
</comment>
<keyword evidence="3" id="KW-0479">Metal-binding</keyword>
<dbReference type="GO" id="GO:0071513">
    <property type="term" value="C:phosphopantothenoylcysteine decarboxylase complex"/>
    <property type="evidence" value="ECO:0007669"/>
    <property type="project" value="TreeGrafter"/>
</dbReference>
<keyword evidence="3 4" id="KW-0436">Ligase</keyword>
<keyword evidence="1 3" id="KW-0210">Decarboxylase</keyword>
<comment type="pathway">
    <text evidence="3 4">Cofactor biosynthesis; coenzyme A biosynthesis; CoA from (R)-pantothenate: step 2/5.</text>
</comment>
<comment type="function">
    <text evidence="3">Catalyzes two sequential steps in the biosynthesis of coenzyme A. In the first step cysteine is conjugated to 4'-phosphopantothenate to form 4-phosphopantothenoylcysteine. In the second step the latter compound is decarboxylated to form 4'-phosphopantotheine.</text>
</comment>
<comment type="cofactor">
    <cofactor evidence="3">
        <name>FMN</name>
        <dbReference type="ChEBI" id="CHEBI:58210"/>
    </cofactor>
    <text evidence="3">Binds 1 FMN per subunit.</text>
</comment>
<proteinExistence type="inferred from homology"/>
<evidence type="ECO:0000313" key="8">
    <source>
        <dbReference type="Proteomes" id="UP001217476"/>
    </source>
</evidence>
<dbReference type="EC" id="6.3.2.5" evidence="3"/>
<dbReference type="GO" id="GO:0015941">
    <property type="term" value="P:pantothenate catabolic process"/>
    <property type="evidence" value="ECO:0007669"/>
    <property type="project" value="InterPro"/>
</dbReference>
<keyword evidence="3" id="KW-0460">Magnesium</keyword>
<organism evidence="7 8">
    <name type="scientific">Candidatus Devosia phytovorans</name>
    <dbReference type="NCBI Taxonomy" id="3121372"/>
    <lineage>
        <taxon>Bacteria</taxon>
        <taxon>Pseudomonadati</taxon>
        <taxon>Pseudomonadota</taxon>
        <taxon>Alphaproteobacteria</taxon>
        <taxon>Hyphomicrobiales</taxon>
        <taxon>Devosiaceae</taxon>
        <taxon>Devosia</taxon>
    </lineage>
</organism>
<feature type="region of interest" description="Phosphopantothenate--cysteine ligase" evidence="3">
    <location>
        <begin position="193"/>
        <end position="404"/>
    </location>
</feature>
<feature type="binding site" evidence="3">
    <location>
        <position position="328"/>
    </location>
    <ligand>
        <name>CTP</name>
        <dbReference type="ChEBI" id="CHEBI:37563"/>
    </ligand>
</feature>
<evidence type="ECO:0000256" key="2">
    <source>
        <dbReference type="ARBA" id="ARBA00023239"/>
    </source>
</evidence>
<accession>A0AAJ6B1R4</accession>
<dbReference type="InterPro" id="IPR005252">
    <property type="entry name" value="CoaBC"/>
</dbReference>
<evidence type="ECO:0000256" key="3">
    <source>
        <dbReference type="HAMAP-Rule" id="MF_02225"/>
    </source>
</evidence>
<evidence type="ECO:0000259" key="6">
    <source>
        <dbReference type="Pfam" id="PF04127"/>
    </source>
</evidence>
<dbReference type="EC" id="4.1.1.36" evidence="3"/>
<evidence type="ECO:0000256" key="1">
    <source>
        <dbReference type="ARBA" id="ARBA00022793"/>
    </source>
</evidence>
<reference evidence="7" key="1">
    <citation type="submission" date="2023-03" db="EMBL/GenBank/DDBJ databases">
        <title>Andean soil-derived lignocellulolytic bacterial consortium as a source of novel taxa and putative plastic-active enzymes.</title>
        <authorList>
            <person name="Diaz-Garcia L."/>
            <person name="Chuvochina M."/>
            <person name="Feuerriegel G."/>
            <person name="Bunk B."/>
            <person name="Sproer C."/>
            <person name="Streit W.R."/>
            <person name="Rodriguez L.M."/>
            <person name="Overmann J."/>
            <person name="Jimenez D.J."/>
        </authorList>
    </citation>
    <scope>NUCLEOTIDE SEQUENCE</scope>
    <source>
        <strain evidence="7">MAG 4196</strain>
    </source>
</reference>
<feature type="domain" description="DNA/pantothenate metabolism flavoprotein C-terminal" evidence="6">
    <location>
        <begin position="188"/>
        <end position="398"/>
    </location>
</feature>
<dbReference type="NCBIfam" id="TIGR00521">
    <property type="entry name" value="coaBC_dfp"/>
    <property type="match status" value="1"/>
</dbReference>
<feature type="region of interest" description="Phosphopantothenoylcysteine decarboxylase" evidence="3">
    <location>
        <begin position="1"/>
        <end position="192"/>
    </location>
</feature>
<keyword evidence="3 4" id="KW-0285">Flavoprotein</keyword>
<dbReference type="HAMAP" id="MF_02225">
    <property type="entry name" value="CoaBC"/>
    <property type="match status" value="1"/>
</dbReference>
<keyword evidence="3 4" id="KW-0288">FMN</keyword>
<keyword evidence="3" id="KW-0511">Multifunctional enzyme</keyword>
<comment type="cofactor">
    <cofactor evidence="3">
        <name>Mg(2+)</name>
        <dbReference type="ChEBI" id="CHEBI:18420"/>
    </cofactor>
</comment>
<comment type="similarity">
    <text evidence="3 4">In the N-terminal section; belongs to the HFCD (homo-oligomeric flavin containing Cys decarboxylase) superfamily.</text>
</comment>
<dbReference type="InterPro" id="IPR035929">
    <property type="entry name" value="CoaB-like_sf"/>
</dbReference>
<dbReference type="Pfam" id="PF04127">
    <property type="entry name" value="DFP"/>
    <property type="match status" value="1"/>
</dbReference>
<dbReference type="GO" id="GO:0004633">
    <property type="term" value="F:phosphopantothenoylcysteine decarboxylase activity"/>
    <property type="evidence" value="ECO:0007669"/>
    <property type="project" value="UniProtKB-UniRule"/>
</dbReference>
<dbReference type="GO" id="GO:0046872">
    <property type="term" value="F:metal ion binding"/>
    <property type="evidence" value="ECO:0007669"/>
    <property type="project" value="UniProtKB-KW"/>
</dbReference>
<dbReference type="PANTHER" id="PTHR14359">
    <property type="entry name" value="HOMO-OLIGOMERIC FLAVIN CONTAINING CYS DECARBOXYLASE FAMILY"/>
    <property type="match status" value="1"/>
</dbReference>
<feature type="binding site" evidence="3">
    <location>
        <position position="346"/>
    </location>
    <ligand>
        <name>CTP</name>
        <dbReference type="ChEBI" id="CHEBI:37563"/>
    </ligand>
</feature>
<comment type="similarity">
    <text evidence="3 4">In the C-terminal section; belongs to the PPC synthetase family.</text>
</comment>
<dbReference type="GO" id="GO:0004632">
    <property type="term" value="F:phosphopantothenate--cysteine ligase activity"/>
    <property type="evidence" value="ECO:0007669"/>
    <property type="project" value="UniProtKB-UniRule"/>
</dbReference>
<feature type="binding site" evidence="3">
    <location>
        <position position="342"/>
    </location>
    <ligand>
        <name>CTP</name>
        <dbReference type="ChEBI" id="CHEBI:37563"/>
    </ligand>
</feature>